<accession>A0A1I2CRS6</accession>
<name>A0A1I2CRS6_9BACT</name>
<dbReference type="CDD" id="cd02795">
    <property type="entry name" value="CBM6-CBM35-CBM36_like"/>
    <property type="match status" value="1"/>
</dbReference>
<sequence length="544" mass="60729">MKLFLSPKECVLTFFAFLCITKLNAQLVKRSNVPAPAFEVTGSIYPWEVHDEGMDLILDNLTNIAGVNSVYLIAVMHQEHRPFNNDKLPGTFLFNHNPARREWDAEDSRAYFRPDMSAYGRIKPMFSKYAWLNETDWLKLLLDKAHARGLRAGVEVSHTYIPVDYLNQHEEFKQRDINNNPVERPCTNNPDVRQYLVALYGDLAKNYDVDYVQTCMLLFSRSDDPTKGGTCFCESCKHKAKAMGFDMEAAIPILKDNPYAQPQLDNWRNFRKASTTEIYKLVTDKLHEINPGIDFRLNDLNDRTSGLALEELKNNINSVHLSTHTEQNGYQKSDRKSRIATTKYFMGNDIPIIPGVPTRLLTTPEIVKSSIKISVDGGAKGIGIKHYDGSPYSLLRAVRNGLSEAGVAGFTPVTGMEVENMTLAGYTADKFLIEPCVQTTGKGTAKSAFTNPSGIYDIVVSYADEKGGQGNLSLSVAGKPKASWQLNEDVDCWKRKTIPGIKINTGDVIELVGVANGRETARVDFIEFVPQPGALKTKASTKTH</sequence>
<dbReference type="AlphaFoldDB" id="A0A1I2CRS6"/>
<dbReference type="Proteomes" id="UP000198598">
    <property type="component" value="Unassembled WGS sequence"/>
</dbReference>
<gene>
    <name evidence="1" type="ORF">SAMN05216167_11830</name>
</gene>
<dbReference type="InterPro" id="IPR017853">
    <property type="entry name" value="GH"/>
</dbReference>
<evidence type="ECO:0000313" key="2">
    <source>
        <dbReference type="Proteomes" id="UP000198598"/>
    </source>
</evidence>
<evidence type="ECO:0000313" key="1">
    <source>
        <dbReference type="EMBL" id="SFE70855.1"/>
    </source>
</evidence>
<dbReference type="OrthoDB" id="8576080at2"/>
<keyword evidence="2" id="KW-1185">Reference proteome</keyword>
<reference evidence="1 2" key="1">
    <citation type="submission" date="2016-10" db="EMBL/GenBank/DDBJ databases">
        <authorList>
            <person name="de Groot N.N."/>
        </authorList>
    </citation>
    <scope>NUCLEOTIDE SEQUENCE [LARGE SCALE GENOMIC DNA]</scope>
    <source>
        <strain evidence="1 2">DSM 26130</strain>
    </source>
</reference>
<dbReference type="STRING" id="662367.SAMN05216167_11830"/>
<organism evidence="1 2">
    <name type="scientific">Spirosoma endophyticum</name>
    <dbReference type="NCBI Taxonomy" id="662367"/>
    <lineage>
        <taxon>Bacteria</taxon>
        <taxon>Pseudomonadati</taxon>
        <taxon>Bacteroidota</taxon>
        <taxon>Cytophagia</taxon>
        <taxon>Cytophagales</taxon>
        <taxon>Cytophagaceae</taxon>
        <taxon>Spirosoma</taxon>
    </lineage>
</organism>
<dbReference type="RefSeq" id="WP_093832493.1">
    <property type="nucleotide sequence ID" value="NZ_FOLQ01000018.1"/>
</dbReference>
<proteinExistence type="predicted"/>
<dbReference type="EMBL" id="FOLQ01000018">
    <property type="protein sequence ID" value="SFE70855.1"/>
    <property type="molecule type" value="Genomic_DNA"/>
</dbReference>
<dbReference type="Gene3D" id="3.20.20.80">
    <property type="entry name" value="Glycosidases"/>
    <property type="match status" value="1"/>
</dbReference>
<protein>
    <submittedName>
        <fullName evidence="1">Uncharacterized protein</fullName>
    </submittedName>
</protein>
<dbReference type="SUPFAM" id="SSF51445">
    <property type="entry name" value="(Trans)glycosidases"/>
    <property type="match status" value="1"/>
</dbReference>